<name>A0A4C2A3M9_EUMVA</name>
<protein>
    <submittedName>
        <fullName evidence="1">Uncharacterized protein</fullName>
    </submittedName>
</protein>
<proteinExistence type="predicted"/>
<sequence>MNYADRKIACPSAALDGMVGSWIVAAKQTFTSKRARCMSPGGVFGGFNRPWRAHPPRPIAFIPRVLGLSPRRWSRAERNATTTSGTDSLASFLRYGASGLISLKLKPNGRLELRALFEGNALN</sequence>
<accession>A0A4C2A3M9</accession>
<dbReference type="EMBL" id="BGZK01002648">
    <property type="protein sequence ID" value="GBP95541.1"/>
    <property type="molecule type" value="Genomic_DNA"/>
</dbReference>
<dbReference type="AlphaFoldDB" id="A0A4C2A3M9"/>
<evidence type="ECO:0000313" key="1">
    <source>
        <dbReference type="EMBL" id="GBP95541.1"/>
    </source>
</evidence>
<reference evidence="1 2" key="1">
    <citation type="journal article" date="2019" name="Commun. Biol.">
        <title>The bagworm genome reveals a unique fibroin gene that provides high tensile strength.</title>
        <authorList>
            <person name="Kono N."/>
            <person name="Nakamura H."/>
            <person name="Ohtoshi R."/>
            <person name="Tomita M."/>
            <person name="Numata K."/>
            <person name="Arakawa K."/>
        </authorList>
    </citation>
    <scope>NUCLEOTIDE SEQUENCE [LARGE SCALE GENOMIC DNA]</scope>
</reference>
<gene>
    <name evidence="1" type="ORF">EVAR_102553_1</name>
</gene>
<comment type="caution">
    <text evidence="1">The sequence shown here is derived from an EMBL/GenBank/DDBJ whole genome shotgun (WGS) entry which is preliminary data.</text>
</comment>
<keyword evidence="2" id="KW-1185">Reference proteome</keyword>
<dbReference type="Proteomes" id="UP000299102">
    <property type="component" value="Unassembled WGS sequence"/>
</dbReference>
<evidence type="ECO:0000313" key="2">
    <source>
        <dbReference type="Proteomes" id="UP000299102"/>
    </source>
</evidence>
<organism evidence="1 2">
    <name type="scientific">Eumeta variegata</name>
    <name type="common">Bagworm moth</name>
    <name type="synonym">Eumeta japonica</name>
    <dbReference type="NCBI Taxonomy" id="151549"/>
    <lineage>
        <taxon>Eukaryota</taxon>
        <taxon>Metazoa</taxon>
        <taxon>Ecdysozoa</taxon>
        <taxon>Arthropoda</taxon>
        <taxon>Hexapoda</taxon>
        <taxon>Insecta</taxon>
        <taxon>Pterygota</taxon>
        <taxon>Neoptera</taxon>
        <taxon>Endopterygota</taxon>
        <taxon>Lepidoptera</taxon>
        <taxon>Glossata</taxon>
        <taxon>Ditrysia</taxon>
        <taxon>Tineoidea</taxon>
        <taxon>Psychidae</taxon>
        <taxon>Oiketicinae</taxon>
        <taxon>Eumeta</taxon>
    </lineage>
</organism>